<evidence type="ECO:0000256" key="1">
    <source>
        <dbReference type="ARBA" id="ARBA00022723"/>
    </source>
</evidence>
<gene>
    <name evidence="7" type="ORF">UCRPA7_788</name>
</gene>
<evidence type="ECO:0000256" key="4">
    <source>
        <dbReference type="PROSITE-ProRule" id="PRU00601"/>
    </source>
</evidence>
<dbReference type="GeneID" id="19328676"/>
<feature type="region of interest" description="Disordered" evidence="5">
    <location>
        <begin position="1"/>
        <end position="42"/>
    </location>
</feature>
<dbReference type="RefSeq" id="XP_007911572.1">
    <property type="nucleotide sequence ID" value="XM_007913381.1"/>
</dbReference>
<dbReference type="InterPro" id="IPR008913">
    <property type="entry name" value="Znf_CHY"/>
</dbReference>
<feature type="compositionally biased region" description="Polar residues" evidence="5">
    <location>
        <begin position="341"/>
        <end position="353"/>
    </location>
</feature>
<feature type="region of interest" description="Disordered" evidence="5">
    <location>
        <begin position="329"/>
        <end position="397"/>
    </location>
</feature>
<dbReference type="Proteomes" id="UP000014074">
    <property type="component" value="Unassembled WGS sequence"/>
</dbReference>
<name>R8BWK4_PHAM7</name>
<feature type="compositionally biased region" description="Gly residues" evidence="5">
    <location>
        <begin position="681"/>
        <end position="691"/>
    </location>
</feature>
<dbReference type="EMBL" id="KB932813">
    <property type="protein sequence ID" value="EOO03684.1"/>
    <property type="molecule type" value="Genomic_DNA"/>
</dbReference>
<dbReference type="SUPFAM" id="SSF161219">
    <property type="entry name" value="CHY zinc finger-like"/>
    <property type="match status" value="1"/>
</dbReference>
<dbReference type="HOGENOM" id="CLU_012592_0_0_1"/>
<dbReference type="KEGG" id="tmn:UCRPA7_788"/>
<keyword evidence="1" id="KW-0479">Metal-binding</keyword>
<keyword evidence="8" id="KW-1185">Reference proteome</keyword>
<dbReference type="InterPro" id="IPR037274">
    <property type="entry name" value="Znf_CHY_sf"/>
</dbReference>
<dbReference type="GO" id="GO:0008270">
    <property type="term" value="F:zinc ion binding"/>
    <property type="evidence" value="ECO:0007669"/>
    <property type="project" value="UniProtKB-KW"/>
</dbReference>
<feature type="compositionally biased region" description="Polar residues" evidence="5">
    <location>
        <begin position="1"/>
        <end position="16"/>
    </location>
</feature>
<proteinExistence type="predicted"/>
<dbReference type="eggNOG" id="KOG1940">
    <property type="taxonomic scope" value="Eukaryota"/>
</dbReference>
<evidence type="ECO:0000313" key="8">
    <source>
        <dbReference type="Proteomes" id="UP000014074"/>
    </source>
</evidence>
<feature type="domain" description="CHY-type" evidence="6">
    <location>
        <begin position="580"/>
        <end position="647"/>
    </location>
</feature>
<dbReference type="OrthoDB" id="10253329at2759"/>
<keyword evidence="3" id="KW-0862">Zinc</keyword>
<evidence type="ECO:0000256" key="3">
    <source>
        <dbReference type="ARBA" id="ARBA00022833"/>
    </source>
</evidence>
<evidence type="ECO:0000256" key="5">
    <source>
        <dbReference type="SAM" id="MobiDB-lite"/>
    </source>
</evidence>
<sequence length="691" mass="76412">MISTTAPPVGQSSRRQAVSEAAPSRVVPKPVPKAQTEDARGYQIGQIRKRFSPKESTVENGTTLLVFNLSPSDPDFPFELDSLKCELRVPKSYPKGSQLPSLSVKNKDIPRGFAVNVERGWDRLVQERKGATLLSLTNALDKNLEALLSEQEASTVKLTIYKDTRHLEGVEQDTPAPEPATLAQALPVEPRRRYVPEESFSKEQIATAKERRAQETRQLEARMGRLPHYHKSSDGIIYTLPIEPKRRSDLPSGLQTVKSFQLIVPLLYPLQALRVLLNEVESETAEGVEELFMSKAAEKKDMSLMSHINYLTQNIHVLSKQAQAIIQRETQARAATEKASEPTTQEEQSTQKPAITEGRGQVQVIPRPPEWSYGHESDTDGEESSDLSTSDSEDGGAATLEAMPLSSSLPAQIVERGTAISFPSVELHGIELLQVAIMSLSVKCERCKTINEVGGLKDGAEKNGSCRKCGTAFTVKFRPELVHQNSTRAGFIDVSGCTVADLLPSTFVPTCAKCSTPSQGLVSVRGETTTNVCRECHSRFTFKIPDVRFLAYTAGSGLPLPPTSGPRRRQEKLGLHAGEPLPERGACPHYKKSYRWFRFSCCSKVYPCDKCHDAAEEHINEWANRMICGYCSREQNYAVESCTFCGRSVIGKRGKGFWEGGRGTRDRGLMSRKDKRKYRRIGGGGEATKKP</sequence>
<accession>R8BWK4</accession>
<feature type="region of interest" description="Disordered" evidence="5">
    <location>
        <begin position="663"/>
        <end position="691"/>
    </location>
</feature>
<organism evidence="7 8">
    <name type="scientific">Phaeoacremonium minimum (strain UCR-PA7)</name>
    <name type="common">Esca disease fungus</name>
    <name type="synonym">Togninia minima</name>
    <dbReference type="NCBI Taxonomy" id="1286976"/>
    <lineage>
        <taxon>Eukaryota</taxon>
        <taxon>Fungi</taxon>
        <taxon>Dikarya</taxon>
        <taxon>Ascomycota</taxon>
        <taxon>Pezizomycotina</taxon>
        <taxon>Sordariomycetes</taxon>
        <taxon>Sordariomycetidae</taxon>
        <taxon>Togniniales</taxon>
        <taxon>Togniniaceae</taxon>
        <taxon>Phaeoacremonium</taxon>
    </lineage>
</organism>
<protein>
    <submittedName>
        <fullName evidence="7">Putative chy zinc finger domain-containing protein</fullName>
    </submittedName>
</protein>
<feature type="compositionally biased region" description="Basic and acidic residues" evidence="5">
    <location>
        <begin position="663"/>
        <end position="672"/>
    </location>
</feature>
<keyword evidence="2 4" id="KW-0863">Zinc-finger</keyword>
<dbReference type="PROSITE" id="PS51266">
    <property type="entry name" value="ZF_CHY"/>
    <property type="match status" value="1"/>
</dbReference>
<reference evidence="8" key="1">
    <citation type="journal article" date="2013" name="Genome Announc.">
        <title>Draft genome sequence of the ascomycete Phaeoacremonium aleophilum strain UCR-PA7, a causal agent of the esca disease complex in grapevines.</title>
        <authorList>
            <person name="Blanco-Ulate B."/>
            <person name="Rolshausen P."/>
            <person name="Cantu D."/>
        </authorList>
    </citation>
    <scope>NUCLEOTIDE SEQUENCE [LARGE SCALE GENOMIC DNA]</scope>
    <source>
        <strain evidence="8">UCR-PA7</strain>
    </source>
</reference>
<evidence type="ECO:0000256" key="2">
    <source>
        <dbReference type="ARBA" id="ARBA00022771"/>
    </source>
</evidence>
<dbReference type="AlphaFoldDB" id="R8BWK4"/>
<evidence type="ECO:0000313" key="7">
    <source>
        <dbReference type="EMBL" id="EOO03684.1"/>
    </source>
</evidence>
<evidence type="ECO:0000259" key="6">
    <source>
        <dbReference type="PROSITE" id="PS51266"/>
    </source>
</evidence>
<dbReference type="Pfam" id="PF05495">
    <property type="entry name" value="zf-CHY"/>
    <property type="match status" value="1"/>
</dbReference>